<evidence type="ECO:0000313" key="2">
    <source>
        <dbReference type="EMBL" id="PZN69628.1"/>
    </source>
</evidence>
<dbReference type="AlphaFoldDB" id="A0A2W4QNP1"/>
<sequence>MATSSDNQSTEPLERRPEARAFKIEALLAEVRLGRMRIPSFQRRLNWEREDVCKLFDSLYRGYPVGTLLFWETTAEPGEMNFGSVTISASKRNDALWVVDGQQRIVSLTRVMLASEPDTDEFALYFDLDDAKFIPAPSPAKRSEDPSRWLPMTEVLDSERLFQWLLEQAPGSKTRRDRAIQLGKSIREYDIPAYLLRTRNENILREVFERINSSGKKLEALEIFDALHGARSQTKPATIPQIVSELETYGFGRVEEKILYRLLRVLQGSDVSESGRPLRLADDKAAETAYLETTQTAASAIQFLKRDGCIPYYELLPYKQPIIILGKFFHEHPRPNPRSHDLLARWLWRGVLNGTHLGDNVSTRAALKCIRPDNEEDSVQRLLKMVEKRPTAYPDVTARFNSRHSTGKLLIIALLELGPRDFETGLHIGLTPFLGNKQADSKFPMIIAPIAGKQNGLVQSVANRLVHSNRAGGLRRLLLDVTDTGILASHGITEDALQALREGHAEGFLALRAEYLRPHFQDFFERHARWGESDRPSLSSLLVADEED</sequence>
<organism evidence="2 3">
    <name type="scientific">Candidatus Methylumidiphilus alinenensis</name>
    <dbReference type="NCBI Taxonomy" id="2202197"/>
    <lineage>
        <taxon>Bacteria</taxon>
        <taxon>Pseudomonadati</taxon>
        <taxon>Pseudomonadota</taxon>
        <taxon>Gammaproteobacteria</taxon>
        <taxon>Methylococcales</taxon>
        <taxon>Candidatus Methylumidiphilus</taxon>
    </lineage>
</organism>
<dbReference type="Proteomes" id="UP000249396">
    <property type="component" value="Unassembled WGS sequence"/>
</dbReference>
<dbReference type="Pfam" id="PF03235">
    <property type="entry name" value="GmrSD_N"/>
    <property type="match status" value="1"/>
</dbReference>
<evidence type="ECO:0000259" key="1">
    <source>
        <dbReference type="Pfam" id="PF03235"/>
    </source>
</evidence>
<protein>
    <recommendedName>
        <fullName evidence="1">GmrSD restriction endonucleases N-terminal domain-containing protein</fullName>
    </recommendedName>
</protein>
<dbReference type="PANTHER" id="PTHR37292">
    <property type="entry name" value="VNG6097C"/>
    <property type="match status" value="1"/>
</dbReference>
<comment type="caution">
    <text evidence="2">The sequence shown here is derived from an EMBL/GenBank/DDBJ whole genome shotgun (WGS) entry which is preliminary data.</text>
</comment>
<proteinExistence type="predicted"/>
<evidence type="ECO:0000313" key="3">
    <source>
        <dbReference type="Proteomes" id="UP000249396"/>
    </source>
</evidence>
<name>A0A2W4QNP1_9GAMM</name>
<accession>A0A2W4QNP1</accession>
<dbReference type="InterPro" id="IPR004919">
    <property type="entry name" value="GmrSD_N"/>
</dbReference>
<dbReference type="PANTHER" id="PTHR37292:SF2">
    <property type="entry name" value="DUF262 DOMAIN-CONTAINING PROTEIN"/>
    <property type="match status" value="1"/>
</dbReference>
<gene>
    <name evidence="2" type="ORF">DM484_29455</name>
</gene>
<reference evidence="2 3" key="1">
    <citation type="journal article" date="2018" name="Aquat. Microb. Ecol.">
        <title>Gammaproteobacterial methanotrophs dominate.</title>
        <authorList>
            <person name="Rissanen A.J."/>
            <person name="Saarenheimo J."/>
            <person name="Tiirola M."/>
            <person name="Peura S."/>
            <person name="Aalto S.L."/>
            <person name="Karvinen A."/>
            <person name="Nykanen H."/>
        </authorList>
    </citation>
    <scope>NUCLEOTIDE SEQUENCE [LARGE SCALE GENOMIC DNA]</scope>
    <source>
        <strain evidence="2">AMbin10</strain>
    </source>
</reference>
<dbReference type="EMBL" id="QJPH01000573">
    <property type="protein sequence ID" value="PZN69628.1"/>
    <property type="molecule type" value="Genomic_DNA"/>
</dbReference>
<feature type="domain" description="GmrSD restriction endonucleases N-terminal" evidence="1">
    <location>
        <begin position="25"/>
        <end position="228"/>
    </location>
</feature>